<dbReference type="Proteomes" id="UP001235303">
    <property type="component" value="Unassembled WGS sequence"/>
</dbReference>
<dbReference type="Gene3D" id="1.10.10.10">
    <property type="entry name" value="Winged helix-like DNA-binding domain superfamily/Winged helix DNA-binding domain"/>
    <property type="match status" value="1"/>
</dbReference>
<dbReference type="InterPro" id="IPR036388">
    <property type="entry name" value="WH-like_DNA-bd_sf"/>
</dbReference>
<name>A0ABT7AT36_9CYAN</name>
<keyword evidence="2" id="KW-1185">Reference proteome</keyword>
<dbReference type="SUPFAM" id="SSF46894">
    <property type="entry name" value="C-terminal effector domain of the bipartite response regulators"/>
    <property type="match status" value="1"/>
</dbReference>
<evidence type="ECO:0000313" key="2">
    <source>
        <dbReference type="Proteomes" id="UP001235303"/>
    </source>
</evidence>
<evidence type="ECO:0000313" key="1">
    <source>
        <dbReference type="EMBL" id="MDJ1170067.1"/>
    </source>
</evidence>
<accession>A0ABT7AT36</accession>
<proteinExistence type="predicted"/>
<reference evidence="1 2" key="1">
    <citation type="submission" date="2023-01" db="EMBL/GenBank/DDBJ databases">
        <title>Novel diversity within Roseofilum (Cyanobacteria; Desertifilaceae) from marine benthic mats with descriptions of four novel species.</title>
        <authorList>
            <person name="Wang Y."/>
            <person name="Berthold D.E."/>
            <person name="Hu J."/>
            <person name="Lefler F.W."/>
            <person name="Laughinghouse H.D. IV."/>
        </authorList>
    </citation>
    <scope>NUCLEOTIDE SEQUENCE [LARGE SCALE GENOMIC DNA]</scope>
    <source>
        <strain evidence="1 2">BLCC-M154</strain>
    </source>
</reference>
<organism evidence="1 2">
    <name type="scientific">Roseofilum acuticapitatum BLCC-M154</name>
    <dbReference type="NCBI Taxonomy" id="3022444"/>
    <lineage>
        <taxon>Bacteria</taxon>
        <taxon>Bacillati</taxon>
        <taxon>Cyanobacteriota</taxon>
        <taxon>Cyanophyceae</taxon>
        <taxon>Desertifilales</taxon>
        <taxon>Desertifilaceae</taxon>
        <taxon>Roseofilum</taxon>
        <taxon>Roseofilum acuticapitatum</taxon>
    </lineage>
</organism>
<dbReference type="RefSeq" id="WP_283753824.1">
    <property type="nucleotide sequence ID" value="NZ_JAQOSP010000080.1"/>
</dbReference>
<comment type="caution">
    <text evidence="1">The sequence shown here is derived from an EMBL/GenBank/DDBJ whole genome shotgun (WGS) entry which is preliminary data.</text>
</comment>
<dbReference type="InterPro" id="IPR016032">
    <property type="entry name" value="Sig_transdc_resp-reg_C-effctor"/>
</dbReference>
<sequence length="159" mass="18061">MSTDEIFSEAADRWDLERLYRDLAEAKRQCVPRARKGLTEREKLYLRGLLCGCSPREIAKKLVLSGKGVEVYVCKTLYPYLKQLPDVPSQKIENWRNIDNLLEDAGYKRQSESAVKSKTNSSVPIEPLVKIVNLGVEQHTISIDINIKLALPSDAEDEK</sequence>
<gene>
    <name evidence="1" type="ORF">PMG71_11570</name>
</gene>
<protein>
    <submittedName>
        <fullName evidence="1">LuxR C-terminal-related transcriptional regulator</fullName>
    </submittedName>
</protein>
<dbReference type="EMBL" id="JAQOSP010000080">
    <property type="protein sequence ID" value="MDJ1170067.1"/>
    <property type="molecule type" value="Genomic_DNA"/>
</dbReference>